<proteinExistence type="predicted"/>
<accession>G7YAA2</accession>
<evidence type="ECO:0000313" key="1">
    <source>
        <dbReference type="EMBL" id="GAA49886.1"/>
    </source>
</evidence>
<organism evidence="1 2">
    <name type="scientific">Clonorchis sinensis</name>
    <name type="common">Chinese liver fluke</name>
    <dbReference type="NCBI Taxonomy" id="79923"/>
    <lineage>
        <taxon>Eukaryota</taxon>
        <taxon>Metazoa</taxon>
        <taxon>Spiralia</taxon>
        <taxon>Lophotrochozoa</taxon>
        <taxon>Platyhelminthes</taxon>
        <taxon>Trematoda</taxon>
        <taxon>Digenea</taxon>
        <taxon>Opisthorchiida</taxon>
        <taxon>Opisthorchiata</taxon>
        <taxon>Opisthorchiidae</taxon>
        <taxon>Clonorchis</taxon>
    </lineage>
</organism>
<feature type="non-terminal residue" evidence="1">
    <location>
        <position position="1"/>
    </location>
</feature>
<dbReference type="AlphaFoldDB" id="G7YAA2"/>
<reference evidence="1" key="1">
    <citation type="journal article" date="2011" name="Genome Biol.">
        <title>The draft genome of the carcinogenic human liver fluke Clonorchis sinensis.</title>
        <authorList>
            <person name="Wang X."/>
            <person name="Chen W."/>
            <person name="Huang Y."/>
            <person name="Sun J."/>
            <person name="Men J."/>
            <person name="Liu H."/>
            <person name="Luo F."/>
            <person name="Guo L."/>
            <person name="Lv X."/>
            <person name="Deng C."/>
            <person name="Zhou C."/>
            <person name="Fan Y."/>
            <person name="Li X."/>
            <person name="Huang L."/>
            <person name="Hu Y."/>
            <person name="Liang C."/>
            <person name="Hu X."/>
            <person name="Xu J."/>
            <person name="Yu X."/>
        </authorList>
    </citation>
    <scope>NUCLEOTIDE SEQUENCE [LARGE SCALE GENOMIC DNA]</scope>
    <source>
        <strain evidence="1">Henan</strain>
    </source>
</reference>
<evidence type="ECO:0000313" key="2">
    <source>
        <dbReference type="Proteomes" id="UP000008909"/>
    </source>
</evidence>
<dbReference type="EMBL" id="DF142994">
    <property type="protein sequence ID" value="GAA49886.1"/>
    <property type="molecule type" value="Genomic_DNA"/>
</dbReference>
<reference key="2">
    <citation type="submission" date="2011-10" db="EMBL/GenBank/DDBJ databases">
        <title>The genome and transcriptome sequence of Clonorchis sinensis provide insights into the carcinogenic liver fluke.</title>
        <authorList>
            <person name="Wang X."/>
            <person name="Huang Y."/>
            <person name="Chen W."/>
            <person name="Liu H."/>
            <person name="Guo L."/>
            <person name="Chen Y."/>
            <person name="Luo F."/>
            <person name="Zhou W."/>
            <person name="Sun J."/>
            <person name="Mao Q."/>
            <person name="Liang P."/>
            <person name="Zhou C."/>
            <person name="Tian Y."/>
            <person name="Men J."/>
            <person name="Lv X."/>
            <person name="Huang L."/>
            <person name="Zhou J."/>
            <person name="Hu Y."/>
            <person name="Li R."/>
            <person name="Zhang F."/>
            <person name="Lei H."/>
            <person name="Li X."/>
            <person name="Hu X."/>
            <person name="Liang C."/>
            <person name="Xu J."/>
            <person name="Wu Z."/>
            <person name="Yu X."/>
        </authorList>
    </citation>
    <scope>NUCLEOTIDE SEQUENCE</scope>
    <source>
        <strain>Henan</strain>
    </source>
</reference>
<keyword evidence="2" id="KW-1185">Reference proteome</keyword>
<gene>
    <name evidence="1" type="ORF">CLF_103740</name>
</gene>
<sequence>TEYPYRPRSLMDPKCRRNGRCKKFRKRPQVDSFDWFSEAYCRQNDSLISSKPERLNRWTNTNSTTKSNVLVKKYFLRCEGAYLTHPTVISTSVRRTNGTCGRHFRKSASHEWSPLFWKEQTLHWIIEFLDNVISCPIYESWYEIKLLKKNTSSWEDCGTEVTNLCLNFGDDDRVTFAGKCHHTEITVSNGCLIVTFSKKFLSLVQVGFSARTPLNERNKPYPGGIGKSPDPVYHSVDSNEQIKVVDYDGLDMQRFTLMIAPSNGLYAHAEFVFWYYGIIGQKTTPYKILTIPFWSPVSASWNCFVFSVRSVWDRQQQGSRKSNPVLIVGVNFPTAVEAQVDYRMLIYKEEFAWNIAGEIFRLIKFPSIVSGAYTDFRHTFSLDRLRPGIASHPQIY</sequence>
<protein>
    <submittedName>
        <fullName evidence="1">Uncharacterized protein</fullName>
    </submittedName>
</protein>
<dbReference type="Proteomes" id="UP000008909">
    <property type="component" value="Unassembled WGS sequence"/>
</dbReference>
<name>G7YAA2_CLOSI</name>